<organism evidence="1 2">
    <name type="scientific">Alicyclobacillus fodiniaquatilis</name>
    <dbReference type="NCBI Taxonomy" id="1661150"/>
    <lineage>
        <taxon>Bacteria</taxon>
        <taxon>Bacillati</taxon>
        <taxon>Bacillota</taxon>
        <taxon>Bacilli</taxon>
        <taxon>Bacillales</taxon>
        <taxon>Alicyclobacillaceae</taxon>
        <taxon>Alicyclobacillus</taxon>
    </lineage>
</organism>
<dbReference type="Proteomes" id="UP001597079">
    <property type="component" value="Unassembled WGS sequence"/>
</dbReference>
<proteinExistence type="predicted"/>
<protein>
    <submittedName>
        <fullName evidence="1">DUF1579 family protein</fullName>
    </submittedName>
</protein>
<name>A0ABW4JJA3_9BACL</name>
<dbReference type="EMBL" id="JBHUCX010000027">
    <property type="protein sequence ID" value="MFD1675142.1"/>
    <property type="molecule type" value="Genomic_DNA"/>
</dbReference>
<gene>
    <name evidence="1" type="ORF">ACFSB2_10600</name>
</gene>
<evidence type="ECO:0000313" key="2">
    <source>
        <dbReference type="Proteomes" id="UP001597079"/>
    </source>
</evidence>
<dbReference type="RefSeq" id="WP_377943016.1">
    <property type="nucleotide sequence ID" value="NZ_JBHUCX010000027.1"/>
</dbReference>
<dbReference type="Pfam" id="PF07617">
    <property type="entry name" value="DUF1579"/>
    <property type="match status" value="1"/>
</dbReference>
<comment type="caution">
    <text evidence="1">The sequence shown here is derived from an EMBL/GenBank/DDBJ whole genome shotgun (WGS) entry which is preliminary data.</text>
</comment>
<dbReference type="InterPro" id="IPR011473">
    <property type="entry name" value="DUF1579"/>
</dbReference>
<sequence>MRQSSQPLPHPALKQLATFVGTWHVSGPAITGEVIFKWLEGGFFLVQHVDLAYEGRAIKGVEYIGYDEASSVCTSHFFDNTGHIFTYVWEVEDDEITIWFGAKDSNNRFKGRFSDDGDAYSGAWAWPGGGYSTTLTRVR</sequence>
<evidence type="ECO:0000313" key="1">
    <source>
        <dbReference type="EMBL" id="MFD1675142.1"/>
    </source>
</evidence>
<reference evidence="2" key="1">
    <citation type="journal article" date="2019" name="Int. J. Syst. Evol. Microbiol.">
        <title>The Global Catalogue of Microorganisms (GCM) 10K type strain sequencing project: providing services to taxonomists for standard genome sequencing and annotation.</title>
        <authorList>
            <consortium name="The Broad Institute Genomics Platform"/>
            <consortium name="The Broad Institute Genome Sequencing Center for Infectious Disease"/>
            <person name="Wu L."/>
            <person name="Ma J."/>
        </authorList>
    </citation>
    <scope>NUCLEOTIDE SEQUENCE [LARGE SCALE GENOMIC DNA]</scope>
    <source>
        <strain evidence="2">CGMCC 1.12286</strain>
    </source>
</reference>
<keyword evidence="2" id="KW-1185">Reference proteome</keyword>
<accession>A0ABW4JJA3</accession>